<feature type="domain" description="Conserved virulence factor B first S1" evidence="2">
    <location>
        <begin position="4"/>
        <end position="63"/>
    </location>
</feature>
<dbReference type="Pfam" id="PF13509">
    <property type="entry name" value="S1_2"/>
    <property type="match status" value="1"/>
</dbReference>
<keyword evidence="5" id="KW-1185">Reference proteome</keyword>
<dbReference type="PIRSF" id="PIRSF012524">
    <property type="entry name" value="YitL_S1"/>
    <property type="match status" value="1"/>
</dbReference>
<organism evidence="4 5">
    <name type="scientific">Acidiluteibacter ferrifornacis</name>
    <dbReference type="NCBI Taxonomy" id="2692424"/>
    <lineage>
        <taxon>Bacteria</taxon>
        <taxon>Pseudomonadati</taxon>
        <taxon>Bacteroidota</taxon>
        <taxon>Flavobacteriia</taxon>
        <taxon>Flavobacteriales</taxon>
        <taxon>Cryomorphaceae</taxon>
        <taxon>Acidiluteibacter</taxon>
    </lineage>
</organism>
<feature type="domain" description="Conserved virulence factor B-like winged helix" evidence="3">
    <location>
        <begin position="218"/>
        <end position="275"/>
    </location>
</feature>
<dbReference type="RefSeq" id="WP_160632683.1">
    <property type="nucleotide sequence ID" value="NZ_WWNE01000005.1"/>
</dbReference>
<dbReference type="AlphaFoldDB" id="A0A6N9NIR5"/>
<dbReference type="EMBL" id="WWNE01000005">
    <property type="protein sequence ID" value="NBG65744.1"/>
    <property type="molecule type" value="Genomic_DNA"/>
</dbReference>
<proteinExistence type="inferred from homology"/>
<protein>
    <submittedName>
        <fullName evidence="4">GntR family transcriptional regulator</fullName>
    </submittedName>
</protein>
<name>A0A6N9NIR5_9FLAO</name>
<gene>
    <name evidence="4" type="ORF">GQN54_06415</name>
</gene>
<dbReference type="InterPro" id="IPR040764">
    <property type="entry name" value="CvfB_WH"/>
</dbReference>
<dbReference type="InterPro" id="IPR036388">
    <property type="entry name" value="WH-like_DNA-bd_sf"/>
</dbReference>
<evidence type="ECO:0000313" key="5">
    <source>
        <dbReference type="Proteomes" id="UP000470771"/>
    </source>
</evidence>
<dbReference type="InterPro" id="IPR012340">
    <property type="entry name" value="NA-bd_OB-fold"/>
</dbReference>
<evidence type="ECO:0000259" key="2">
    <source>
        <dbReference type="Pfam" id="PF13509"/>
    </source>
</evidence>
<evidence type="ECO:0000259" key="3">
    <source>
        <dbReference type="Pfam" id="PF17783"/>
    </source>
</evidence>
<evidence type="ECO:0000256" key="1">
    <source>
        <dbReference type="PIRNR" id="PIRNR012524"/>
    </source>
</evidence>
<dbReference type="InterPro" id="IPR014464">
    <property type="entry name" value="CvfB_fam"/>
</dbReference>
<dbReference type="Gene3D" id="2.40.50.140">
    <property type="entry name" value="Nucleic acid-binding proteins"/>
    <property type="match status" value="1"/>
</dbReference>
<dbReference type="Proteomes" id="UP000470771">
    <property type="component" value="Unassembled WGS sequence"/>
</dbReference>
<evidence type="ECO:0000313" key="4">
    <source>
        <dbReference type="EMBL" id="NBG65744.1"/>
    </source>
</evidence>
<dbReference type="Gene3D" id="1.10.10.10">
    <property type="entry name" value="Winged helix-like DNA-binding domain superfamily/Winged helix DNA-binding domain"/>
    <property type="match status" value="1"/>
</dbReference>
<sequence>MIELGKYNTLRADRNTEPGVYLEDELGEAVLLPHKYVPLTLRLGDMVKVFIYADNENRLIATTLTPSMCLHEFGLLKVNSITNYGAFAEWGVAKDLLIPLKEQAKKLQEGQTTIGYLFIDEVTGRLTASTKLSRYMSTEKPDLRVGDEVDIMVADGTDLGVQVIVNNAHWGMIYDDDIIEPLLRGSRHKAYVRKVRTDNKLDIALEKDGYQKVEPNAQRILDTLKANNGVLNLSDKSDPEDIRDQVLMSKKTFKKAIGMLYREKRITIEGDCIKLVD</sequence>
<dbReference type="InterPro" id="IPR039566">
    <property type="entry name" value="CvfB_S1_st"/>
</dbReference>
<comment type="caution">
    <text evidence="4">The sequence shown here is derived from an EMBL/GenBank/DDBJ whole genome shotgun (WGS) entry which is preliminary data.</text>
</comment>
<dbReference type="Pfam" id="PF17783">
    <property type="entry name" value="WHD_CvfB"/>
    <property type="match status" value="1"/>
</dbReference>
<accession>A0A6N9NIR5</accession>
<dbReference type="PANTHER" id="PTHR37296">
    <property type="entry name" value="CONSERVED VIRULENCE FACTOR B"/>
    <property type="match status" value="1"/>
</dbReference>
<reference evidence="4 5" key="1">
    <citation type="submission" date="2019-12" db="EMBL/GenBank/DDBJ databases">
        <authorList>
            <person name="Zhao J."/>
        </authorList>
    </citation>
    <scope>NUCLEOTIDE SEQUENCE [LARGE SCALE GENOMIC DNA]</scope>
    <source>
        <strain evidence="4 5">S-15</strain>
    </source>
</reference>
<comment type="similarity">
    <text evidence="1">Belongs to the CvfB family.</text>
</comment>
<dbReference type="PANTHER" id="PTHR37296:SF1">
    <property type="entry name" value="CONSERVED VIRULENCE FACTOR B"/>
    <property type="match status" value="1"/>
</dbReference>